<keyword evidence="2" id="KW-0238">DNA-binding</keyword>
<accession>A0A512AWJ3</accession>
<keyword evidence="3" id="KW-1185">Reference proteome</keyword>
<dbReference type="RefSeq" id="WP_146897289.1">
    <property type="nucleotide sequence ID" value="NZ_BJYS01000010.1"/>
</dbReference>
<organism evidence="2 3">
    <name type="scientific">Adhaeribacter aerolatus</name>
    <dbReference type="NCBI Taxonomy" id="670289"/>
    <lineage>
        <taxon>Bacteria</taxon>
        <taxon>Pseudomonadati</taxon>
        <taxon>Bacteroidota</taxon>
        <taxon>Cytophagia</taxon>
        <taxon>Cytophagales</taxon>
        <taxon>Hymenobacteraceae</taxon>
        <taxon>Adhaeribacter</taxon>
    </lineage>
</organism>
<dbReference type="GO" id="GO:0003677">
    <property type="term" value="F:DNA binding"/>
    <property type="evidence" value="ECO:0007669"/>
    <property type="project" value="UniProtKB-KW"/>
</dbReference>
<name>A0A512AWJ3_9BACT</name>
<dbReference type="OrthoDB" id="1524821at2"/>
<comment type="caution">
    <text evidence="2">The sequence shown here is derived from an EMBL/GenBank/DDBJ whole genome shotgun (WGS) entry which is preliminary data.</text>
</comment>
<proteinExistence type="predicted"/>
<dbReference type="Proteomes" id="UP000321532">
    <property type="component" value="Unassembled WGS sequence"/>
</dbReference>
<sequence length="180" mass="20550">MKKLKEFDVNLVGLKDKKHEYDFVLDNGFFQIFEQNLVNGGQLTAHVEMDKSPLLLNFDITIKGVVNLTCDRSLENFDYPVDLNQNLLIKYGDEELELDENVLQITHNAQKINIAQHLFDYIGLAIPMKKLHPRFAADEAEEGDLLIYSTAPESGQAETEAGNEENNDPRWDILKNLSKN</sequence>
<dbReference type="AlphaFoldDB" id="A0A512AWJ3"/>
<dbReference type="InterPro" id="IPR003772">
    <property type="entry name" value="YceD"/>
</dbReference>
<gene>
    <name evidence="2" type="ORF">AAE02nite_17520</name>
</gene>
<dbReference type="Pfam" id="PF02620">
    <property type="entry name" value="YceD"/>
    <property type="match status" value="1"/>
</dbReference>
<reference evidence="2 3" key="1">
    <citation type="submission" date="2019-07" db="EMBL/GenBank/DDBJ databases">
        <title>Whole genome shotgun sequence of Adhaeribacter aerolatus NBRC 106133.</title>
        <authorList>
            <person name="Hosoyama A."/>
            <person name="Uohara A."/>
            <person name="Ohji S."/>
            <person name="Ichikawa N."/>
        </authorList>
    </citation>
    <scope>NUCLEOTIDE SEQUENCE [LARGE SCALE GENOMIC DNA]</scope>
    <source>
        <strain evidence="2 3">NBRC 106133</strain>
    </source>
</reference>
<evidence type="ECO:0000256" key="1">
    <source>
        <dbReference type="SAM" id="MobiDB-lite"/>
    </source>
</evidence>
<evidence type="ECO:0000313" key="2">
    <source>
        <dbReference type="EMBL" id="GEO04088.1"/>
    </source>
</evidence>
<dbReference type="EMBL" id="BJYS01000010">
    <property type="protein sequence ID" value="GEO04088.1"/>
    <property type="molecule type" value="Genomic_DNA"/>
</dbReference>
<protein>
    <submittedName>
        <fullName evidence="2">DNA-binding protein</fullName>
    </submittedName>
</protein>
<feature type="region of interest" description="Disordered" evidence="1">
    <location>
        <begin position="152"/>
        <end position="180"/>
    </location>
</feature>
<evidence type="ECO:0000313" key="3">
    <source>
        <dbReference type="Proteomes" id="UP000321532"/>
    </source>
</evidence>